<feature type="region of interest" description="Disordered" evidence="1">
    <location>
        <begin position="494"/>
        <end position="520"/>
    </location>
</feature>
<dbReference type="Proteomes" id="UP001140094">
    <property type="component" value="Unassembled WGS sequence"/>
</dbReference>
<name>A0A9W8HXI2_9FUNG</name>
<organism evidence="3 4">
    <name type="scientific">Coemansia guatemalensis</name>
    <dbReference type="NCBI Taxonomy" id="2761395"/>
    <lineage>
        <taxon>Eukaryota</taxon>
        <taxon>Fungi</taxon>
        <taxon>Fungi incertae sedis</taxon>
        <taxon>Zoopagomycota</taxon>
        <taxon>Kickxellomycotina</taxon>
        <taxon>Kickxellomycetes</taxon>
        <taxon>Kickxellales</taxon>
        <taxon>Kickxellaceae</taxon>
        <taxon>Coemansia</taxon>
    </lineage>
</organism>
<feature type="domain" description="Regulatory subunit Dfp1/Him1 central region" evidence="2">
    <location>
        <begin position="241"/>
        <end position="321"/>
    </location>
</feature>
<evidence type="ECO:0000313" key="3">
    <source>
        <dbReference type="EMBL" id="KAJ2807288.1"/>
    </source>
</evidence>
<dbReference type="Pfam" id="PF08630">
    <property type="entry name" value="Dfp1_Him1_M"/>
    <property type="match status" value="1"/>
</dbReference>
<reference evidence="3" key="1">
    <citation type="submission" date="2022-07" db="EMBL/GenBank/DDBJ databases">
        <title>Phylogenomic reconstructions and comparative analyses of Kickxellomycotina fungi.</title>
        <authorList>
            <person name="Reynolds N.K."/>
            <person name="Stajich J.E."/>
            <person name="Barry K."/>
            <person name="Grigoriev I.V."/>
            <person name="Crous P."/>
            <person name="Smith M.E."/>
        </authorList>
    </citation>
    <scope>NUCLEOTIDE SEQUENCE</scope>
    <source>
        <strain evidence="3">NRRL 1565</strain>
    </source>
</reference>
<gene>
    <name evidence="3" type="primary">DBF4_1</name>
    <name evidence="3" type="ORF">H4R20_001345</name>
</gene>
<sequence>MSSRKLTFNAPRPSTRNLGASPAGRSTLHNSQPHADLLLPARSLATPTRPAQRASAVRLHQNTAGLASPLHSPTALHGSAQGRRNPLQAITSREQQSNNKAPAEAATHSRGSVSTEQQREQKARLSEWIKAYRRAFPSFVFYFEGIDESTVQRLSVPIHHLGGKVETFFSAQSVTHVIVEHPDMVSSENAENSSHVVLLAKRFGLKIWDVTKLEKRVLGLLLPGYNASNAQGANVQSAKRKLNEAFSTEKMYAMRHKAFEGASVAHCVDFYHFKYIYVLVEDATHLHRPAIMEDYRPPEPGRDPPWPKLYMVPTGRCPFVQYEDPTTSSKGSDTDAEDNKENMTPEPEDTLPTAHLPSKTPVNRIRTPRGAAWTPDAGCAVAEDSPSARTPRASTVVRGADESQLVTPTRPPRSQAVSGMVAAPVDDVSVARLAGTVAVMDSNASGIAQSHGVTSTSTAFHLNAMDPVMQRSLLQNLNGGRVTHLSRLEQPVATAPRVAGGVQGTRTHGRAPPIPRTKKA</sequence>
<dbReference type="OrthoDB" id="21380at2759"/>
<dbReference type="Gene3D" id="3.40.50.10190">
    <property type="entry name" value="BRCT domain"/>
    <property type="match status" value="1"/>
</dbReference>
<feature type="region of interest" description="Disordered" evidence="1">
    <location>
        <begin position="93"/>
        <end position="119"/>
    </location>
</feature>
<keyword evidence="4" id="KW-1185">Reference proteome</keyword>
<dbReference type="PANTHER" id="PTHR15375">
    <property type="entry name" value="ACTIVATOR OF S-PHASE KINASE-RELATED"/>
    <property type="match status" value="1"/>
</dbReference>
<dbReference type="PANTHER" id="PTHR15375:SF26">
    <property type="entry name" value="PROTEIN CHIFFON"/>
    <property type="match status" value="1"/>
</dbReference>
<dbReference type="EMBL" id="JANBUO010000122">
    <property type="protein sequence ID" value="KAJ2807288.1"/>
    <property type="molecule type" value="Genomic_DNA"/>
</dbReference>
<dbReference type="SUPFAM" id="SSF52113">
    <property type="entry name" value="BRCT domain"/>
    <property type="match status" value="1"/>
</dbReference>
<dbReference type="InterPro" id="IPR036420">
    <property type="entry name" value="BRCT_dom_sf"/>
</dbReference>
<comment type="caution">
    <text evidence="3">The sequence shown here is derived from an EMBL/GenBank/DDBJ whole genome shotgun (WGS) entry which is preliminary data.</text>
</comment>
<dbReference type="CDD" id="cd00027">
    <property type="entry name" value="BRCT"/>
    <property type="match status" value="1"/>
</dbReference>
<proteinExistence type="predicted"/>
<dbReference type="GO" id="GO:1901987">
    <property type="term" value="P:regulation of cell cycle phase transition"/>
    <property type="evidence" value="ECO:0007669"/>
    <property type="project" value="TreeGrafter"/>
</dbReference>
<dbReference type="GO" id="GO:0031431">
    <property type="term" value="C:Dbf4-dependent protein kinase complex"/>
    <property type="evidence" value="ECO:0007669"/>
    <property type="project" value="TreeGrafter"/>
</dbReference>
<evidence type="ECO:0000256" key="1">
    <source>
        <dbReference type="SAM" id="MobiDB-lite"/>
    </source>
</evidence>
<feature type="compositionally biased region" description="Polar residues" evidence="1">
    <location>
        <begin position="1"/>
        <end position="18"/>
    </location>
</feature>
<accession>A0A9W8HXI2</accession>
<feature type="region of interest" description="Disordered" evidence="1">
    <location>
        <begin position="322"/>
        <end position="419"/>
    </location>
</feature>
<dbReference type="AlphaFoldDB" id="A0A9W8HXI2"/>
<dbReference type="GO" id="GO:0043539">
    <property type="term" value="F:protein serine/threonine kinase activator activity"/>
    <property type="evidence" value="ECO:0007669"/>
    <property type="project" value="TreeGrafter"/>
</dbReference>
<protein>
    <submittedName>
        <fullName evidence="3">Cdc7p-Dbf4p kinase complex regulatory subunit</fullName>
    </submittedName>
</protein>
<evidence type="ECO:0000313" key="4">
    <source>
        <dbReference type="Proteomes" id="UP001140094"/>
    </source>
</evidence>
<dbReference type="InterPro" id="IPR013939">
    <property type="entry name" value="Regulatory_Dfp1/Him1"/>
</dbReference>
<feature type="region of interest" description="Disordered" evidence="1">
    <location>
        <begin position="1"/>
        <end position="31"/>
    </location>
</feature>
<evidence type="ECO:0000259" key="2">
    <source>
        <dbReference type="Pfam" id="PF08630"/>
    </source>
</evidence>
<dbReference type="GO" id="GO:0010571">
    <property type="term" value="P:positive regulation of nuclear cell cycle DNA replication"/>
    <property type="evidence" value="ECO:0007669"/>
    <property type="project" value="TreeGrafter"/>
</dbReference>
<dbReference type="InterPro" id="IPR051590">
    <property type="entry name" value="Replication_Regulatory_Kinase"/>
</dbReference>
<feature type="non-terminal residue" evidence="3">
    <location>
        <position position="520"/>
    </location>
</feature>